<organism evidence="3 4">
    <name type="scientific">Desmospora profundinema</name>
    <dbReference type="NCBI Taxonomy" id="1571184"/>
    <lineage>
        <taxon>Bacteria</taxon>
        <taxon>Bacillati</taxon>
        <taxon>Bacillota</taxon>
        <taxon>Bacilli</taxon>
        <taxon>Bacillales</taxon>
        <taxon>Thermoactinomycetaceae</taxon>
        <taxon>Desmospora</taxon>
    </lineage>
</organism>
<evidence type="ECO:0000259" key="2">
    <source>
        <dbReference type="Pfam" id="PF22725"/>
    </source>
</evidence>
<dbReference type="Pfam" id="PF01408">
    <property type="entry name" value="GFO_IDH_MocA"/>
    <property type="match status" value="1"/>
</dbReference>
<evidence type="ECO:0000313" key="4">
    <source>
        <dbReference type="Proteomes" id="UP001185012"/>
    </source>
</evidence>
<dbReference type="Gene3D" id="3.40.50.720">
    <property type="entry name" value="NAD(P)-binding Rossmann-like Domain"/>
    <property type="match status" value="1"/>
</dbReference>
<dbReference type="PANTHER" id="PTHR43377:SF1">
    <property type="entry name" value="BILIVERDIN REDUCTASE A"/>
    <property type="match status" value="1"/>
</dbReference>
<sequence>MAVKVGIIGCGSISIHRHIPEYFKHPDAQLVAFCDTDEQRAQAAALEYGGEVYTDWREMLDQAELDAVSVCTPNADHAPISMGALRAKKHVLCEKPMATSMDDARVMVKAADKNGVQLMIGHNQRLMSPHRKAKEILQGGSLGRVLTFRTAFGHGGPESWSAEGKNTWFFRKDQAVIGALGDLGVHKVDLLRWLLDDDIVEVGALTGTLEKHADVDDNAVMLLRTRGGAFGTLAASWTHHPGEDNSTVLYCEKGHIRIVEDPVYQVVVHRGDGSVEKHELGGIATNEEGGQTDSGVIASFVDAITSGAPNPIPGEEGMKSLEVVLAAVKAAETKSIVSL</sequence>
<comment type="caution">
    <text evidence="3">The sequence shown here is derived from an EMBL/GenBank/DDBJ whole genome shotgun (WGS) entry which is preliminary data.</text>
</comment>
<dbReference type="InterPro" id="IPR000683">
    <property type="entry name" value="Gfo/Idh/MocA-like_OxRdtase_N"/>
</dbReference>
<evidence type="ECO:0000259" key="1">
    <source>
        <dbReference type="Pfam" id="PF01408"/>
    </source>
</evidence>
<proteinExistence type="predicted"/>
<dbReference type="InterPro" id="IPR036291">
    <property type="entry name" value="NAD(P)-bd_dom_sf"/>
</dbReference>
<feature type="domain" description="GFO/IDH/MocA-like oxidoreductase" evidence="2">
    <location>
        <begin position="130"/>
        <end position="257"/>
    </location>
</feature>
<dbReference type="InterPro" id="IPR055170">
    <property type="entry name" value="GFO_IDH_MocA-like_dom"/>
</dbReference>
<accession>A0ABU1ISA7</accession>
<dbReference type="RefSeq" id="WP_309868490.1">
    <property type="nucleotide sequence ID" value="NZ_JAVDQG010000009.1"/>
</dbReference>
<name>A0ABU1ISA7_9BACL</name>
<dbReference type="SUPFAM" id="SSF51735">
    <property type="entry name" value="NAD(P)-binding Rossmann-fold domains"/>
    <property type="match status" value="1"/>
</dbReference>
<feature type="domain" description="Gfo/Idh/MocA-like oxidoreductase N-terminal" evidence="1">
    <location>
        <begin position="3"/>
        <end position="122"/>
    </location>
</feature>
<dbReference type="PANTHER" id="PTHR43377">
    <property type="entry name" value="BILIVERDIN REDUCTASE A"/>
    <property type="match status" value="1"/>
</dbReference>
<dbReference type="EMBL" id="JAVDQG010000009">
    <property type="protein sequence ID" value="MDR6227452.1"/>
    <property type="molecule type" value="Genomic_DNA"/>
</dbReference>
<reference evidence="3 4" key="1">
    <citation type="submission" date="2023-07" db="EMBL/GenBank/DDBJ databases">
        <title>Genomic Encyclopedia of Type Strains, Phase IV (KMG-IV): sequencing the most valuable type-strain genomes for metagenomic binning, comparative biology and taxonomic classification.</title>
        <authorList>
            <person name="Goeker M."/>
        </authorList>
    </citation>
    <scope>NUCLEOTIDE SEQUENCE [LARGE SCALE GENOMIC DNA]</scope>
    <source>
        <strain evidence="3 4">DSM 45903</strain>
    </source>
</reference>
<evidence type="ECO:0000313" key="3">
    <source>
        <dbReference type="EMBL" id="MDR6227452.1"/>
    </source>
</evidence>
<dbReference type="Proteomes" id="UP001185012">
    <property type="component" value="Unassembled WGS sequence"/>
</dbReference>
<dbReference type="Gene3D" id="3.30.360.10">
    <property type="entry name" value="Dihydrodipicolinate Reductase, domain 2"/>
    <property type="match status" value="1"/>
</dbReference>
<gene>
    <name evidence="3" type="ORF">JOE21_003467</name>
</gene>
<dbReference type="InterPro" id="IPR051450">
    <property type="entry name" value="Gfo/Idh/MocA_Oxidoreductases"/>
</dbReference>
<dbReference type="Pfam" id="PF22725">
    <property type="entry name" value="GFO_IDH_MocA_C3"/>
    <property type="match status" value="1"/>
</dbReference>
<protein>
    <submittedName>
        <fullName evidence="3">Dehydrogenase</fullName>
    </submittedName>
</protein>
<dbReference type="SUPFAM" id="SSF55347">
    <property type="entry name" value="Glyceraldehyde-3-phosphate dehydrogenase-like, C-terminal domain"/>
    <property type="match status" value="1"/>
</dbReference>
<keyword evidence="4" id="KW-1185">Reference proteome</keyword>